<proteinExistence type="inferred from homology"/>
<protein>
    <recommendedName>
        <fullName evidence="7">Phosphoribosylamine--glycine ligase</fullName>
        <ecNumber evidence="7">6.3.4.13</ecNumber>
    </recommendedName>
    <alternativeName>
        <fullName evidence="7">GARS</fullName>
    </alternativeName>
    <alternativeName>
        <fullName evidence="7">Glycinamide ribonucleotide synthetase</fullName>
    </alternativeName>
    <alternativeName>
        <fullName evidence="7">Phosphoribosylglycinamide synthetase</fullName>
    </alternativeName>
</protein>
<dbReference type="PANTHER" id="PTHR43472">
    <property type="entry name" value="PHOSPHORIBOSYLAMINE--GLYCINE LIGASE"/>
    <property type="match status" value="1"/>
</dbReference>
<dbReference type="Pfam" id="PF02844">
    <property type="entry name" value="GARS_N"/>
    <property type="match status" value="1"/>
</dbReference>
<dbReference type="GO" id="GO:0004637">
    <property type="term" value="F:phosphoribosylamine-glycine ligase activity"/>
    <property type="evidence" value="ECO:0007669"/>
    <property type="project" value="UniProtKB-EC"/>
</dbReference>
<keyword evidence="6 8" id="KW-0067">ATP-binding</keyword>
<accession>A0ABS6G7B6</accession>
<evidence type="ECO:0000256" key="5">
    <source>
        <dbReference type="ARBA" id="ARBA00022755"/>
    </source>
</evidence>
<dbReference type="SMART" id="SM01209">
    <property type="entry name" value="GARS_A"/>
    <property type="match status" value="1"/>
</dbReference>
<dbReference type="InterPro" id="IPR020562">
    <property type="entry name" value="PRibGlycinamide_synth_N"/>
</dbReference>
<dbReference type="Proteomes" id="UP000779508">
    <property type="component" value="Unassembled WGS sequence"/>
</dbReference>
<comment type="cofactor">
    <cofactor evidence="2">
        <name>Mg(2+)</name>
        <dbReference type="ChEBI" id="CHEBI:18420"/>
    </cofactor>
</comment>
<comment type="caution">
    <text evidence="10">The sequence shown here is derived from an EMBL/GenBank/DDBJ whole genome shotgun (WGS) entry which is preliminary data.</text>
</comment>
<dbReference type="InterPro" id="IPR011761">
    <property type="entry name" value="ATP-grasp"/>
</dbReference>
<evidence type="ECO:0000256" key="6">
    <source>
        <dbReference type="ARBA" id="ARBA00022840"/>
    </source>
</evidence>
<dbReference type="PROSITE" id="PS50975">
    <property type="entry name" value="ATP_GRASP"/>
    <property type="match status" value="1"/>
</dbReference>
<dbReference type="SMART" id="SM01210">
    <property type="entry name" value="GARS_C"/>
    <property type="match status" value="1"/>
</dbReference>
<evidence type="ECO:0000256" key="3">
    <source>
        <dbReference type="ARBA" id="ARBA00022598"/>
    </source>
</evidence>
<keyword evidence="4 8" id="KW-0547">Nucleotide-binding</keyword>
<dbReference type="Pfam" id="PF02843">
    <property type="entry name" value="GARS_C"/>
    <property type="match status" value="1"/>
</dbReference>
<comment type="similarity">
    <text evidence="7">Belongs to the GARS family.</text>
</comment>
<gene>
    <name evidence="7 10" type="primary">purD</name>
    <name evidence="10" type="ORF">KQI88_16450</name>
</gene>
<evidence type="ECO:0000256" key="8">
    <source>
        <dbReference type="PROSITE-ProRule" id="PRU00409"/>
    </source>
</evidence>
<dbReference type="PROSITE" id="PS00184">
    <property type="entry name" value="GARS"/>
    <property type="match status" value="1"/>
</dbReference>
<evidence type="ECO:0000313" key="10">
    <source>
        <dbReference type="EMBL" id="MBU5678011.1"/>
    </source>
</evidence>
<evidence type="ECO:0000256" key="2">
    <source>
        <dbReference type="ARBA" id="ARBA00001946"/>
    </source>
</evidence>
<dbReference type="InterPro" id="IPR020559">
    <property type="entry name" value="PRibGlycinamide_synth_CS"/>
</dbReference>
<evidence type="ECO:0000256" key="7">
    <source>
        <dbReference type="HAMAP-Rule" id="MF_00138"/>
    </source>
</evidence>
<keyword evidence="5 7" id="KW-0658">Purine biosynthesis</keyword>
<reference evidence="10 11" key="1">
    <citation type="submission" date="2021-06" db="EMBL/GenBank/DDBJ databases">
        <authorList>
            <person name="Sun Q."/>
            <person name="Li D."/>
        </authorList>
    </citation>
    <scope>NUCLEOTIDE SEQUENCE [LARGE SCALE GENOMIC DNA]</scope>
    <source>
        <strain evidence="10 11">MSJ-5</strain>
    </source>
</reference>
<name>A0ABS6G7B6_9FIRM</name>
<sequence>MKLLVIGGGGREHAMVWKLSQSPLVTEIFCAPGNAGIGKIAKNVDISSNNIDKLVEFSLEMNIDLIIVGPEEPLVEGIVDTFRQNNLKVIGPTKQAAQLEGSKAFAKDFMKKYDIPTAQYHEVTTFEEAKLVIEGYSYPVVVKADGLAAGKGVFICENKEEALRVIKQLLDDKILGDAGKSIVIEEFLKGTETSILCFVDGHTIIPMVSSQDHKRAFDGDNGPNTGGMGTYSPNYVYTEEIAKQVEKEILYPTLIGIQQEKMDYRGIIFIGLMITEDGPKVLEYNVRFGDPETQVVLPRLKTDLIEIFDNIIDRKLKDTDIQWSEDGVVCVILASGGYPNKYENGLEITGLDAIENELLIFHSGTIENENKIVTKGGRVLGVVGIDKNIQEAREKVYANIDKIRFKGSFYRKDIGIK</sequence>
<keyword evidence="11" id="KW-1185">Reference proteome</keyword>
<keyword evidence="3 7" id="KW-0436">Ligase</keyword>
<evidence type="ECO:0000256" key="4">
    <source>
        <dbReference type="ARBA" id="ARBA00022741"/>
    </source>
</evidence>
<dbReference type="EC" id="6.3.4.13" evidence="7"/>
<dbReference type="InterPro" id="IPR020560">
    <property type="entry name" value="PRibGlycinamide_synth_C-dom"/>
</dbReference>
<evidence type="ECO:0000259" key="9">
    <source>
        <dbReference type="PROSITE" id="PS50975"/>
    </source>
</evidence>
<dbReference type="InterPro" id="IPR020561">
    <property type="entry name" value="PRibGlycinamid_synth_ATP-grasp"/>
</dbReference>
<comment type="catalytic activity">
    <reaction evidence="7">
        <text>5-phospho-beta-D-ribosylamine + glycine + ATP = N(1)-(5-phospho-beta-D-ribosyl)glycinamide + ADP + phosphate + H(+)</text>
        <dbReference type="Rhea" id="RHEA:17453"/>
        <dbReference type="ChEBI" id="CHEBI:15378"/>
        <dbReference type="ChEBI" id="CHEBI:30616"/>
        <dbReference type="ChEBI" id="CHEBI:43474"/>
        <dbReference type="ChEBI" id="CHEBI:57305"/>
        <dbReference type="ChEBI" id="CHEBI:58681"/>
        <dbReference type="ChEBI" id="CHEBI:143788"/>
        <dbReference type="ChEBI" id="CHEBI:456216"/>
        <dbReference type="EC" id="6.3.4.13"/>
    </reaction>
</comment>
<dbReference type="InterPro" id="IPR000115">
    <property type="entry name" value="PRibGlycinamide_synth"/>
</dbReference>
<feature type="domain" description="ATP-grasp" evidence="9">
    <location>
        <begin position="107"/>
        <end position="313"/>
    </location>
</feature>
<comment type="cofactor">
    <cofactor evidence="1">
        <name>Mn(2+)</name>
        <dbReference type="ChEBI" id="CHEBI:29035"/>
    </cofactor>
</comment>
<comment type="pathway">
    <text evidence="7">Purine metabolism; IMP biosynthesis via de novo pathway; N(1)-(5-phospho-D-ribosyl)glycinamide from 5-phospho-alpha-D-ribose 1-diphosphate: step 2/2.</text>
</comment>
<dbReference type="RefSeq" id="WP_216419244.1">
    <property type="nucleotide sequence ID" value="NZ_JAHLQK010000007.1"/>
</dbReference>
<evidence type="ECO:0000256" key="1">
    <source>
        <dbReference type="ARBA" id="ARBA00001936"/>
    </source>
</evidence>
<evidence type="ECO:0000313" key="11">
    <source>
        <dbReference type="Proteomes" id="UP000779508"/>
    </source>
</evidence>
<dbReference type="HAMAP" id="MF_00138">
    <property type="entry name" value="GARS"/>
    <property type="match status" value="1"/>
</dbReference>
<dbReference type="EMBL" id="JAHLQK010000007">
    <property type="protein sequence ID" value="MBU5678011.1"/>
    <property type="molecule type" value="Genomic_DNA"/>
</dbReference>
<organism evidence="10 11">
    <name type="scientific">Alkaliphilus flagellatus</name>
    <dbReference type="NCBI Taxonomy" id="2841507"/>
    <lineage>
        <taxon>Bacteria</taxon>
        <taxon>Bacillati</taxon>
        <taxon>Bacillota</taxon>
        <taxon>Clostridia</taxon>
        <taxon>Peptostreptococcales</taxon>
        <taxon>Natronincolaceae</taxon>
        <taxon>Alkaliphilus</taxon>
    </lineage>
</organism>
<dbReference type="NCBIfam" id="TIGR00877">
    <property type="entry name" value="purD"/>
    <property type="match status" value="1"/>
</dbReference>
<dbReference type="Pfam" id="PF01071">
    <property type="entry name" value="GARS_A"/>
    <property type="match status" value="1"/>
</dbReference>
<dbReference type="PANTHER" id="PTHR43472:SF1">
    <property type="entry name" value="PHOSPHORIBOSYLAMINE--GLYCINE LIGASE, CHLOROPLASTIC"/>
    <property type="match status" value="1"/>
</dbReference>